<evidence type="ECO:0000313" key="6">
    <source>
        <dbReference type="EMBL" id="SMP36164.1"/>
    </source>
</evidence>
<dbReference type="Pfam" id="PF09685">
    <property type="entry name" value="MamF_MmsF"/>
    <property type="match status" value="1"/>
</dbReference>
<evidence type="ECO:0000256" key="4">
    <source>
        <dbReference type="ARBA" id="ARBA00023136"/>
    </source>
</evidence>
<feature type="transmembrane region" description="Helical" evidence="5">
    <location>
        <begin position="6"/>
        <end position="28"/>
    </location>
</feature>
<evidence type="ECO:0000313" key="7">
    <source>
        <dbReference type="Proteomes" id="UP001157946"/>
    </source>
</evidence>
<name>A0AA45WSB5_9BACL</name>
<keyword evidence="2 5" id="KW-0812">Transmembrane</keyword>
<evidence type="ECO:0000256" key="5">
    <source>
        <dbReference type="SAM" id="Phobius"/>
    </source>
</evidence>
<keyword evidence="4 5" id="KW-0472">Membrane</keyword>
<feature type="transmembrane region" description="Helical" evidence="5">
    <location>
        <begin position="60"/>
        <end position="80"/>
    </location>
</feature>
<comment type="caution">
    <text evidence="6">The sequence shown here is derived from an EMBL/GenBank/DDBJ whole genome shotgun (WGS) entry which is preliminary data.</text>
</comment>
<protein>
    <recommendedName>
        <fullName evidence="8">DUF4870 domain-containing protein</fullName>
    </recommendedName>
</protein>
<organism evidence="6 7">
    <name type="scientific">Laceyella tengchongensis</name>
    <dbReference type="NCBI Taxonomy" id="574699"/>
    <lineage>
        <taxon>Bacteria</taxon>
        <taxon>Bacillati</taxon>
        <taxon>Bacillota</taxon>
        <taxon>Bacilli</taxon>
        <taxon>Bacillales</taxon>
        <taxon>Thermoactinomycetaceae</taxon>
        <taxon>Laceyella</taxon>
    </lineage>
</organism>
<evidence type="ECO:0000256" key="2">
    <source>
        <dbReference type="ARBA" id="ARBA00022692"/>
    </source>
</evidence>
<dbReference type="EMBL" id="FXTU01000016">
    <property type="protein sequence ID" value="SMP36164.1"/>
    <property type="molecule type" value="Genomic_DNA"/>
</dbReference>
<dbReference type="AlphaFoldDB" id="A0AA45WSB5"/>
<sequence length="102" mass="11721">MHGKWLKVLVHASTWFAPVLCPIIVYLISSDRDVKRVSLQALVFHVIMAGLIWLSSLLSWVLIGIPFLIVFGLMAFICPIKGILRALNEKEYHYPFTRWAIK</sequence>
<proteinExistence type="predicted"/>
<reference evidence="6" key="1">
    <citation type="submission" date="2017-05" db="EMBL/GenBank/DDBJ databases">
        <authorList>
            <person name="Varghese N."/>
            <person name="Submissions S."/>
        </authorList>
    </citation>
    <scope>NUCLEOTIDE SEQUENCE</scope>
    <source>
        <strain evidence="6">DSM 45262</strain>
    </source>
</reference>
<feature type="transmembrane region" description="Helical" evidence="5">
    <location>
        <begin position="37"/>
        <end position="54"/>
    </location>
</feature>
<keyword evidence="7" id="KW-1185">Reference proteome</keyword>
<evidence type="ECO:0000256" key="3">
    <source>
        <dbReference type="ARBA" id="ARBA00022989"/>
    </source>
</evidence>
<dbReference type="RefSeq" id="WP_154987999.1">
    <property type="nucleotide sequence ID" value="NZ_FXTU01000016.1"/>
</dbReference>
<evidence type="ECO:0000256" key="1">
    <source>
        <dbReference type="ARBA" id="ARBA00004141"/>
    </source>
</evidence>
<dbReference type="Proteomes" id="UP001157946">
    <property type="component" value="Unassembled WGS sequence"/>
</dbReference>
<dbReference type="InterPro" id="IPR019109">
    <property type="entry name" value="MamF_MmsF"/>
</dbReference>
<evidence type="ECO:0008006" key="8">
    <source>
        <dbReference type="Google" id="ProtNLM"/>
    </source>
</evidence>
<gene>
    <name evidence="6" type="ORF">SAMN06265361_1169</name>
</gene>
<keyword evidence="3 5" id="KW-1133">Transmembrane helix</keyword>
<comment type="subcellular location">
    <subcellularLocation>
        <location evidence="1">Membrane</location>
        <topology evidence="1">Multi-pass membrane protein</topology>
    </subcellularLocation>
</comment>
<accession>A0AA45WSB5</accession>